<name>A0A494WUD0_9FIRM</name>
<evidence type="ECO:0000313" key="5">
    <source>
        <dbReference type="Proteomes" id="UP000271256"/>
    </source>
</evidence>
<dbReference type="GO" id="GO:0030288">
    <property type="term" value="C:outer membrane-bounded periplasmic space"/>
    <property type="evidence" value="ECO:0007669"/>
    <property type="project" value="InterPro"/>
</dbReference>
<evidence type="ECO:0000313" key="4">
    <source>
        <dbReference type="EMBL" id="RKO67019.1"/>
    </source>
</evidence>
<dbReference type="InterPro" id="IPR038404">
    <property type="entry name" value="TRAP_DctP_sf"/>
</dbReference>
<sequence>MRVKRLLLLFTIFSLLIGLVGCGASQSKKEGEEKSKDQAQQIVLKAGIGSSLQNSSHGKGLVKFQEIVEKESNGRISLQIFPDGQLGNDKSMMEALQMGTLDITIPSTAPIANFTKSFMVFDLPYLFPNEEVADRVLDGPAGQEILKTLEDVGMVGLAYWENGFRNITNSKRPINSIDDLKGLKIRTMQNPIHLETFKAWGANPVPMPFNEVFTALEQKVIDGQENPNTLIYDAGFYEAQKYLTLSRHFYTPFVFMISKKTWDKLSPADQELLKKAAVEAGKYQRQINRELSEMYLEDMKKKGIEVNELSTEEKQKFIEKSRAIYAKFENEIGKDRLKKVLDEIAKVQ</sequence>
<dbReference type="SUPFAM" id="SSF53850">
    <property type="entry name" value="Periplasmic binding protein-like II"/>
    <property type="match status" value="1"/>
</dbReference>
<protein>
    <submittedName>
        <fullName evidence="4">TRAP transporter substrate-binding protein</fullName>
    </submittedName>
</protein>
<dbReference type="PANTHER" id="PTHR33376">
    <property type="match status" value="1"/>
</dbReference>
<dbReference type="InterPro" id="IPR018389">
    <property type="entry name" value="DctP_fam"/>
</dbReference>
<accession>A0A494WUD0</accession>
<dbReference type="PIRSF" id="PIRSF006470">
    <property type="entry name" value="DctB"/>
    <property type="match status" value="1"/>
</dbReference>
<dbReference type="OrthoDB" id="9815946at2"/>
<keyword evidence="2" id="KW-0813">Transport</keyword>
<dbReference type="Gene3D" id="3.40.190.170">
    <property type="entry name" value="Bacterial extracellular solute-binding protein, family 7"/>
    <property type="match status" value="1"/>
</dbReference>
<dbReference type="NCBIfam" id="TIGR00787">
    <property type="entry name" value="dctP"/>
    <property type="match status" value="1"/>
</dbReference>
<reference evidence="4 5" key="1">
    <citation type="submission" date="2018-10" db="EMBL/GenBank/DDBJ databases">
        <authorList>
            <person name="Grouzdev D.S."/>
            <person name="Krutkina M.S."/>
            <person name="Tourova T.P."/>
            <person name="Nazina T.N."/>
        </authorList>
    </citation>
    <scope>NUCLEOTIDE SEQUENCE [LARGE SCALE GENOMIC DNA]</scope>
    <source>
        <strain evidence="4 5">435</strain>
    </source>
</reference>
<dbReference type="Proteomes" id="UP000271256">
    <property type="component" value="Unassembled WGS sequence"/>
</dbReference>
<gene>
    <name evidence="4" type="ORF">D7024_08680</name>
</gene>
<comment type="similarity">
    <text evidence="1">Belongs to the bacterial solute-binding protein 7 family.</text>
</comment>
<dbReference type="InterPro" id="IPR004682">
    <property type="entry name" value="TRAP_DctP"/>
</dbReference>
<proteinExistence type="inferred from homology"/>
<dbReference type="CDD" id="cd13679">
    <property type="entry name" value="PBP2_TRAP_YiaO_like"/>
    <property type="match status" value="1"/>
</dbReference>
<dbReference type="Pfam" id="PF03480">
    <property type="entry name" value="DctP"/>
    <property type="match status" value="1"/>
</dbReference>
<dbReference type="EMBL" id="RBWE01000001">
    <property type="protein sequence ID" value="RKO67019.1"/>
    <property type="molecule type" value="Genomic_DNA"/>
</dbReference>
<dbReference type="RefSeq" id="WP_121451436.1">
    <property type="nucleotide sequence ID" value="NZ_RBWE01000001.1"/>
</dbReference>
<organism evidence="4 5">
    <name type="scientific">Desulfofundulus salinus</name>
    <dbReference type="NCBI Taxonomy" id="2419843"/>
    <lineage>
        <taxon>Bacteria</taxon>
        <taxon>Bacillati</taxon>
        <taxon>Bacillota</taxon>
        <taxon>Clostridia</taxon>
        <taxon>Eubacteriales</taxon>
        <taxon>Peptococcaceae</taxon>
        <taxon>Desulfofundulus</taxon>
    </lineage>
</organism>
<dbReference type="PROSITE" id="PS51257">
    <property type="entry name" value="PROKAR_LIPOPROTEIN"/>
    <property type="match status" value="1"/>
</dbReference>
<evidence type="ECO:0000256" key="1">
    <source>
        <dbReference type="ARBA" id="ARBA00009023"/>
    </source>
</evidence>
<dbReference type="NCBIfam" id="NF037995">
    <property type="entry name" value="TRAP_S1"/>
    <property type="match status" value="1"/>
</dbReference>
<dbReference type="GO" id="GO:0055085">
    <property type="term" value="P:transmembrane transport"/>
    <property type="evidence" value="ECO:0007669"/>
    <property type="project" value="InterPro"/>
</dbReference>
<keyword evidence="3" id="KW-0732">Signal</keyword>
<evidence type="ECO:0000256" key="3">
    <source>
        <dbReference type="ARBA" id="ARBA00022729"/>
    </source>
</evidence>
<dbReference type="AlphaFoldDB" id="A0A494WUD0"/>
<keyword evidence="5" id="KW-1185">Reference proteome</keyword>
<comment type="caution">
    <text evidence="4">The sequence shown here is derived from an EMBL/GenBank/DDBJ whole genome shotgun (WGS) entry which is preliminary data.</text>
</comment>
<evidence type="ECO:0000256" key="2">
    <source>
        <dbReference type="ARBA" id="ARBA00022448"/>
    </source>
</evidence>
<dbReference type="PANTHER" id="PTHR33376:SF7">
    <property type="entry name" value="C4-DICARBOXYLATE-BINDING PROTEIN DCTB"/>
    <property type="match status" value="1"/>
</dbReference>